<protein>
    <submittedName>
        <fullName evidence="1">DNA repair protein rad52</fullName>
    </submittedName>
</protein>
<reference evidence="1" key="1">
    <citation type="submission" date="2022-06" db="EMBL/GenBank/DDBJ databases">
        <title>Phylogenomic reconstructions and comparative analyses of Kickxellomycotina fungi.</title>
        <authorList>
            <person name="Reynolds N.K."/>
            <person name="Stajich J.E."/>
            <person name="Barry K."/>
            <person name="Grigoriev I.V."/>
            <person name="Crous P."/>
            <person name="Smith M.E."/>
        </authorList>
    </citation>
    <scope>NUCLEOTIDE SEQUENCE</scope>
    <source>
        <strain evidence="1">RSA 2271</strain>
    </source>
</reference>
<organism evidence="1 2">
    <name type="scientific">Spiromyces aspiralis</name>
    <dbReference type="NCBI Taxonomy" id="68401"/>
    <lineage>
        <taxon>Eukaryota</taxon>
        <taxon>Fungi</taxon>
        <taxon>Fungi incertae sedis</taxon>
        <taxon>Zoopagomycota</taxon>
        <taxon>Kickxellomycotina</taxon>
        <taxon>Kickxellomycetes</taxon>
        <taxon>Kickxellales</taxon>
        <taxon>Kickxellaceae</taxon>
        <taxon>Spiromyces</taxon>
    </lineage>
</organism>
<evidence type="ECO:0000313" key="2">
    <source>
        <dbReference type="Proteomes" id="UP001145114"/>
    </source>
</evidence>
<keyword evidence="2" id="KW-1185">Reference proteome</keyword>
<evidence type="ECO:0000313" key="1">
    <source>
        <dbReference type="EMBL" id="KAJ1679061.1"/>
    </source>
</evidence>
<dbReference type="Proteomes" id="UP001145114">
    <property type="component" value="Unassembled WGS sequence"/>
</dbReference>
<name>A0ACC1HUR0_9FUNG</name>
<proteinExistence type="predicted"/>
<accession>A0ACC1HUR0</accession>
<dbReference type="EMBL" id="JAMZIH010000632">
    <property type="protein sequence ID" value="KAJ1679061.1"/>
    <property type="molecule type" value="Genomic_DNA"/>
</dbReference>
<comment type="caution">
    <text evidence="1">The sequence shown here is derived from an EMBL/GenBank/DDBJ whole genome shotgun (WGS) entry which is preliminary data.</text>
</comment>
<sequence>MSQQGMHSNGQNGLAPHSFTPQNATLVSNCTFTPNEFTAIQHELTKYLGPENVSTRPGAGGVRLSYIEGCKVINIANELFGFNGWSSQIQNMTIDYLDYENGAYNIGVSCVMRVTLKDGTFHEDVGYGVMERAKTKSQAFEKAKKEAATDALKRALRSFGNCLGNCLYNKQYLKLVNKFRKESEVITEDRIYRSRKMGDFHEPKASPSPALAQPAEDTSIAVAAATTPSSSASKDPRQNKPSYIALYFADLAARPHAQTAKYTGSEAEFDDIEINGDDDALNDLMDAFDGDDPDIGRPIISESLDPRIETQINSKSQAENSPAQSTPPHPQWPPPHGGLGTTQLNQATQQRPSVLAGSAGSSPRTSNPAILSGSLNQQFTPTNRRTSDPTIINNTKRTLESDLGPHPEDLSTQRREHAKRLTSFVKASDMHHRGGASMSRPPTNPQQQQQQQQQQQNKRAATASSTGTSPQAPRLFADAQPIHTNRRPAGSG</sequence>
<gene>
    <name evidence="1" type="primary">RAD52</name>
    <name evidence="1" type="ORF">EV182_002804</name>
</gene>